<feature type="domain" description="Signal transduction histidine kinase subgroup 3 dimerisation and phosphoacceptor" evidence="6">
    <location>
        <begin position="203"/>
        <end position="269"/>
    </location>
</feature>
<organism evidence="7 8">
    <name type="scientific">Stenotrophomonas maltophilia</name>
    <name type="common">Pseudomonas maltophilia</name>
    <name type="synonym">Xanthomonas maltophilia</name>
    <dbReference type="NCBI Taxonomy" id="40324"/>
    <lineage>
        <taxon>Bacteria</taxon>
        <taxon>Pseudomonadati</taxon>
        <taxon>Pseudomonadota</taxon>
        <taxon>Gammaproteobacteria</taxon>
        <taxon>Lysobacterales</taxon>
        <taxon>Lysobacteraceae</taxon>
        <taxon>Stenotrophomonas</taxon>
        <taxon>Stenotrophomonas maltophilia group</taxon>
    </lineage>
</organism>
<keyword evidence="4" id="KW-1133">Transmembrane helix</keyword>
<evidence type="ECO:0000256" key="2">
    <source>
        <dbReference type="ARBA" id="ARBA00022777"/>
    </source>
</evidence>
<dbReference type="EMBL" id="SRYW01000018">
    <property type="protein sequence ID" value="TGY32244.1"/>
    <property type="molecule type" value="Genomic_DNA"/>
</dbReference>
<evidence type="ECO:0000256" key="1">
    <source>
        <dbReference type="ARBA" id="ARBA00022679"/>
    </source>
</evidence>
<evidence type="ECO:0000313" key="7">
    <source>
        <dbReference type="EMBL" id="TGY32244.1"/>
    </source>
</evidence>
<dbReference type="PANTHER" id="PTHR24421:SF63">
    <property type="entry name" value="SENSOR HISTIDINE KINASE DESK"/>
    <property type="match status" value="1"/>
</dbReference>
<accession>A0A4S2CX04</accession>
<protein>
    <submittedName>
        <fullName evidence="7">Sensor histidine kinase</fullName>
    </submittedName>
</protein>
<dbReference type="Pfam" id="PF02518">
    <property type="entry name" value="HATPase_c"/>
    <property type="match status" value="1"/>
</dbReference>
<evidence type="ECO:0000256" key="4">
    <source>
        <dbReference type="SAM" id="Phobius"/>
    </source>
</evidence>
<feature type="transmembrane region" description="Helical" evidence="4">
    <location>
        <begin position="40"/>
        <end position="60"/>
    </location>
</feature>
<dbReference type="InterPro" id="IPR036890">
    <property type="entry name" value="HATPase_C_sf"/>
</dbReference>
<dbReference type="GO" id="GO:0016020">
    <property type="term" value="C:membrane"/>
    <property type="evidence" value="ECO:0007669"/>
    <property type="project" value="InterPro"/>
</dbReference>
<dbReference type="SUPFAM" id="SSF55874">
    <property type="entry name" value="ATPase domain of HSP90 chaperone/DNA topoisomerase II/histidine kinase"/>
    <property type="match status" value="1"/>
</dbReference>
<dbReference type="CDD" id="cd16917">
    <property type="entry name" value="HATPase_UhpB-NarQ-NarX-like"/>
    <property type="match status" value="1"/>
</dbReference>
<keyword evidence="3" id="KW-0902">Two-component regulatory system</keyword>
<gene>
    <name evidence="7" type="ORF">E5352_16900</name>
</gene>
<feature type="domain" description="Histidine kinase/HSP90-like ATPase" evidence="5">
    <location>
        <begin position="301"/>
        <end position="386"/>
    </location>
</feature>
<feature type="transmembrane region" description="Helical" evidence="4">
    <location>
        <begin position="160"/>
        <end position="177"/>
    </location>
</feature>
<feature type="transmembrane region" description="Helical" evidence="4">
    <location>
        <begin position="97"/>
        <end position="124"/>
    </location>
</feature>
<dbReference type="GO" id="GO:0000155">
    <property type="term" value="F:phosphorelay sensor kinase activity"/>
    <property type="evidence" value="ECO:0007669"/>
    <property type="project" value="InterPro"/>
</dbReference>
<comment type="caution">
    <text evidence="7">The sequence shown here is derived from an EMBL/GenBank/DDBJ whole genome shotgun (WGS) entry which is preliminary data.</text>
</comment>
<dbReference type="OrthoDB" id="9797605at2"/>
<dbReference type="PANTHER" id="PTHR24421">
    <property type="entry name" value="NITRATE/NITRITE SENSOR PROTEIN NARX-RELATED"/>
    <property type="match status" value="1"/>
</dbReference>
<reference evidence="7 8" key="1">
    <citation type="submission" date="2019-04" db="EMBL/GenBank/DDBJ databases">
        <title>Microbes associate with the intestines of laboratory mice.</title>
        <authorList>
            <person name="Navarre W."/>
            <person name="Wong E."/>
            <person name="Huang K."/>
            <person name="Tropini C."/>
            <person name="Ng K."/>
            <person name="Yu B."/>
        </authorList>
    </citation>
    <scope>NUCLEOTIDE SEQUENCE [LARGE SCALE GENOMIC DNA]</scope>
    <source>
        <strain evidence="7 8">NM62_B4-13</strain>
    </source>
</reference>
<evidence type="ECO:0000259" key="6">
    <source>
        <dbReference type="Pfam" id="PF07730"/>
    </source>
</evidence>
<dbReference type="InterPro" id="IPR050482">
    <property type="entry name" value="Sensor_HK_TwoCompSys"/>
</dbReference>
<evidence type="ECO:0000259" key="5">
    <source>
        <dbReference type="Pfam" id="PF02518"/>
    </source>
</evidence>
<keyword evidence="2 7" id="KW-0418">Kinase</keyword>
<dbReference type="Pfam" id="PF07730">
    <property type="entry name" value="HisKA_3"/>
    <property type="match status" value="1"/>
</dbReference>
<keyword evidence="4" id="KW-0472">Membrane</keyword>
<sequence length="412" mass="45481">MIAPDPRLLEPPVTSRWIATLLRPAPDSSVADNLRRGKPAWADAVHLLWTGWVFFTPIFGSGYSWRWFWLTLLTYPVFLALYGRLLLAPRHHGPRYALAMVTMGLALLPWYPSGISYFIFGCVMLRTCRDGGLWRYLLQLLALNALFVGIALWVGYQWQLVVWIPSMALIIGIIINVESLNKERDAVLQLSQEEVRRLAATAERERIGRDLHDLLGHTLSLITLKLELSRKLFDRDPDASRREVAEAEAIARQALAEVRSAVTGIRASDLAAELASARLLLECQHVHLHYTPPPPMPVEIERALSLVLREAATNIARHAQAHQAWVHFEEDGRSLLMQIRDDGRGGVQSDGNGLSGMRERVAALRGTLHLQSVRGEGTCLSVRIALPAATTAVAALPATPAGPTPLSAGGAP</sequence>
<dbReference type="RefSeq" id="WP_136006674.1">
    <property type="nucleotide sequence ID" value="NZ_SRYW01000018.1"/>
</dbReference>
<dbReference type="Gene3D" id="1.20.5.1930">
    <property type="match status" value="1"/>
</dbReference>
<dbReference type="Gene3D" id="3.30.565.10">
    <property type="entry name" value="Histidine kinase-like ATPase, C-terminal domain"/>
    <property type="match status" value="1"/>
</dbReference>
<keyword evidence="4" id="KW-0812">Transmembrane</keyword>
<dbReference type="GO" id="GO:0046983">
    <property type="term" value="F:protein dimerization activity"/>
    <property type="evidence" value="ECO:0007669"/>
    <property type="project" value="InterPro"/>
</dbReference>
<evidence type="ECO:0000256" key="3">
    <source>
        <dbReference type="ARBA" id="ARBA00023012"/>
    </source>
</evidence>
<evidence type="ECO:0000313" key="8">
    <source>
        <dbReference type="Proteomes" id="UP000306631"/>
    </source>
</evidence>
<proteinExistence type="predicted"/>
<dbReference type="Proteomes" id="UP000306631">
    <property type="component" value="Unassembled WGS sequence"/>
</dbReference>
<dbReference type="AlphaFoldDB" id="A0A4S2CX04"/>
<feature type="transmembrane region" description="Helical" evidence="4">
    <location>
        <begin position="136"/>
        <end position="154"/>
    </location>
</feature>
<dbReference type="InterPro" id="IPR011712">
    <property type="entry name" value="Sig_transdc_His_kin_sub3_dim/P"/>
</dbReference>
<name>A0A4S2CX04_STEMA</name>
<feature type="transmembrane region" description="Helical" evidence="4">
    <location>
        <begin position="67"/>
        <end position="85"/>
    </location>
</feature>
<dbReference type="InterPro" id="IPR003594">
    <property type="entry name" value="HATPase_dom"/>
</dbReference>
<keyword evidence="1" id="KW-0808">Transferase</keyword>